<dbReference type="PANTHER" id="PTHR33964">
    <property type="entry name" value="RE45066P-RELATED"/>
    <property type="match status" value="1"/>
</dbReference>
<proteinExistence type="predicted"/>
<dbReference type="AlphaFoldDB" id="A0A9J6GLJ0"/>
<sequence>MQDFFVALHRAATAPVNQQIGYICCYHADFMECGEKALTSKCNLPAAMKFFNAIMDKVIGEGLSLACTKYKKGSGACEALPALSTENDSNARGKGFIGPVITITGNLG</sequence>
<protein>
    <submittedName>
        <fullName evidence="1">Uncharacterized protein</fullName>
    </submittedName>
</protein>
<evidence type="ECO:0000313" key="2">
    <source>
        <dbReference type="Proteomes" id="UP000821853"/>
    </source>
</evidence>
<keyword evidence="2" id="KW-1185">Reference proteome</keyword>
<dbReference type="EMBL" id="JABSTR010000007">
    <property type="protein sequence ID" value="KAH9375320.1"/>
    <property type="molecule type" value="Genomic_DNA"/>
</dbReference>
<gene>
    <name evidence="1" type="ORF">HPB48_021747</name>
</gene>
<comment type="caution">
    <text evidence="1">The sequence shown here is derived from an EMBL/GenBank/DDBJ whole genome shotgun (WGS) entry which is preliminary data.</text>
</comment>
<dbReference type="PANTHER" id="PTHR33964:SF1">
    <property type="entry name" value="RE45066P"/>
    <property type="match status" value="1"/>
</dbReference>
<dbReference type="Proteomes" id="UP000821853">
    <property type="component" value="Chromosome 5"/>
</dbReference>
<dbReference type="OMA" id="HEMEIGV"/>
<dbReference type="OrthoDB" id="6490813at2759"/>
<dbReference type="VEuPathDB" id="VectorBase:HLOH_046547"/>
<evidence type="ECO:0000313" key="1">
    <source>
        <dbReference type="EMBL" id="KAH9375320.1"/>
    </source>
</evidence>
<accession>A0A9J6GLJ0</accession>
<name>A0A9J6GLJ0_HAELO</name>
<organism evidence="1 2">
    <name type="scientific">Haemaphysalis longicornis</name>
    <name type="common">Bush tick</name>
    <dbReference type="NCBI Taxonomy" id="44386"/>
    <lineage>
        <taxon>Eukaryota</taxon>
        <taxon>Metazoa</taxon>
        <taxon>Ecdysozoa</taxon>
        <taxon>Arthropoda</taxon>
        <taxon>Chelicerata</taxon>
        <taxon>Arachnida</taxon>
        <taxon>Acari</taxon>
        <taxon>Parasitiformes</taxon>
        <taxon>Ixodida</taxon>
        <taxon>Ixodoidea</taxon>
        <taxon>Ixodidae</taxon>
        <taxon>Haemaphysalinae</taxon>
        <taxon>Haemaphysalis</taxon>
    </lineage>
</organism>
<reference evidence="1 2" key="1">
    <citation type="journal article" date="2020" name="Cell">
        <title>Large-Scale Comparative Analyses of Tick Genomes Elucidate Their Genetic Diversity and Vector Capacities.</title>
        <authorList>
            <consortium name="Tick Genome and Microbiome Consortium (TIGMIC)"/>
            <person name="Jia N."/>
            <person name="Wang J."/>
            <person name="Shi W."/>
            <person name="Du L."/>
            <person name="Sun Y."/>
            <person name="Zhan W."/>
            <person name="Jiang J.F."/>
            <person name="Wang Q."/>
            <person name="Zhang B."/>
            <person name="Ji P."/>
            <person name="Bell-Sakyi L."/>
            <person name="Cui X.M."/>
            <person name="Yuan T.T."/>
            <person name="Jiang B.G."/>
            <person name="Yang W.F."/>
            <person name="Lam T.T."/>
            <person name="Chang Q.C."/>
            <person name="Ding S.J."/>
            <person name="Wang X.J."/>
            <person name="Zhu J.G."/>
            <person name="Ruan X.D."/>
            <person name="Zhao L."/>
            <person name="Wei J.T."/>
            <person name="Ye R.Z."/>
            <person name="Que T.C."/>
            <person name="Du C.H."/>
            <person name="Zhou Y.H."/>
            <person name="Cheng J.X."/>
            <person name="Dai P.F."/>
            <person name="Guo W.B."/>
            <person name="Han X.H."/>
            <person name="Huang E.J."/>
            <person name="Li L.F."/>
            <person name="Wei W."/>
            <person name="Gao Y.C."/>
            <person name="Liu J.Z."/>
            <person name="Shao H.Z."/>
            <person name="Wang X."/>
            <person name="Wang C.C."/>
            <person name="Yang T.C."/>
            <person name="Huo Q.B."/>
            <person name="Li W."/>
            <person name="Chen H.Y."/>
            <person name="Chen S.E."/>
            <person name="Zhou L.G."/>
            <person name="Ni X.B."/>
            <person name="Tian J.H."/>
            <person name="Sheng Y."/>
            <person name="Liu T."/>
            <person name="Pan Y.S."/>
            <person name="Xia L.Y."/>
            <person name="Li J."/>
            <person name="Zhao F."/>
            <person name="Cao W.C."/>
        </authorList>
    </citation>
    <scope>NUCLEOTIDE SEQUENCE [LARGE SCALE GENOMIC DNA]</scope>
    <source>
        <strain evidence="1">HaeL-2018</strain>
    </source>
</reference>